<evidence type="ECO:0000313" key="5">
    <source>
        <dbReference type="EMBL" id="CAB4990421.1"/>
    </source>
</evidence>
<reference evidence="5" key="1">
    <citation type="submission" date="2020-05" db="EMBL/GenBank/DDBJ databases">
        <authorList>
            <person name="Chiriac C."/>
            <person name="Salcher M."/>
            <person name="Ghai R."/>
            <person name="Kavagutti S V."/>
        </authorList>
    </citation>
    <scope>NUCLEOTIDE SEQUENCE</scope>
</reference>
<dbReference type="EMBL" id="CAFBON010000104">
    <property type="protein sequence ID" value="CAB4990421.1"/>
    <property type="molecule type" value="Genomic_DNA"/>
</dbReference>
<dbReference type="EMBL" id="CAEZYY010000013">
    <property type="protein sequence ID" value="CAB4754293.1"/>
    <property type="molecule type" value="Genomic_DNA"/>
</dbReference>
<proteinExistence type="predicted"/>
<dbReference type="AlphaFoldDB" id="A0A6J7NAR1"/>
<dbReference type="EMBL" id="CAFBLR010000019">
    <property type="protein sequence ID" value="CAB4863474.1"/>
    <property type="molecule type" value="Genomic_DNA"/>
</dbReference>
<name>A0A6J7NAR1_9ZZZZ</name>
<organism evidence="5">
    <name type="scientific">freshwater metagenome</name>
    <dbReference type="NCBI Taxonomy" id="449393"/>
    <lineage>
        <taxon>unclassified sequences</taxon>
        <taxon>metagenomes</taxon>
        <taxon>ecological metagenomes</taxon>
    </lineage>
</organism>
<accession>A0A6J7NAR1</accession>
<evidence type="ECO:0000313" key="6">
    <source>
        <dbReference type="EMBL" id="CAB5062358.1"/>
    </source>
</evidence>
<evidence type="ECO:0000313" key="1">
    <source>
        <dbReference type="EMBL" id="CAB4722188.1"/>
    </source>
</evidence>
<protein>
    <submittedName>
        <fullName evidence="5">Unannotated protein</fullName>
    </submittedName>
</protein>
<dbReference type="EMBL" id="CAFBQP010000038">
    <property type="protein sequence ID" value="CAB5062358.1"/>
    <property type="molecule type" value="Genomic_DNA"/>
</dbReference>
<sequence length="126" mass="13840">MGPATSQNVGVPMRQECKNFESRTYANGETVQKCNVDLAPDAPWRCPDQCAGYQRRIIDGGWTYGSLTPPSTPEEPPGLDDGTAAAVLDEAEEIINAIVPEVLAEVLAENQRKKGFGRFFRRRGRS</sequence>
<evidence type="ECO:0000313" key="4">
    <source>
        <dbReference type="EMBL" id="CAB4863474.1"/>
    </source>
</evidence>
<gene>
    <name evidence="1" type="ORF">UFOPK2602_01816</name>
    <name evidence="2" type="ORF">UFOPK2806_01209</name>
    <name evidence="3" type="ORF">UFOPK3001_02118</name>
    <name evidence="4" type="ORF">UFOPK3417_00354</name>
    <name evidence="5" type="ORF">UFOPK3954_01125</name>
    <name evidence="6" type="ORF">UFOPK4306_01147</name>
</gene>
<dbReference type="EMBL" id="CAEZXX010000150">
    <property type="protein sequence ID" value="CAB4722188.1"/>
    <property type="molecule type" value="Genomic_DNA"/>
</dbReference>
<dbReference type="EMBL" id="CAFAAJ010000177">
    <property type="protein sequence ID" value="CAB4819561.1"/>
    <property type="molecule type" value="Genomic_DNA"/>
</dbReference>
<evidence type="ECO:0000313" key="2">
    <source>
        <dbReference type="EMBL" id="CAB4754293.1"/>
    </source>
</evidence>
<evidence type="ECO:0000313" key="3">
    <source>
        <dbReference type="EMBL" id="CAB4819561.1"/>
    </source>
</evidence>